<dbReference type="GO" id="GO:0006261">
    <property type="term" value="P:DNA-templated DNA replication"/>
    <property type="evidence" value="ECO:0007669"/>
    <property type="project" value="TreeGrafter"/>
</dbReference>
<proteinExistence type="predicted"/>
<dbReference type="EMBL" id="FMVT01000001">
    <property type="protein sequence ID" value="SCY00804.1"/>
    <property type="molecule type" value="Genomic_DNA"/>
</dbReference>
<dbReference type="InterPro" id="IPR003593">
    <property type="entry name" value="AAA+_ATPase"/>
</dbReference>
<dbReference type="AlphaFoldDB" id="A0A1G5CES7"/>
<sequence>MKTAVEDIPEADRVPGAPHPRHAPRVIGQDAAIAAFTQAARDDRLHHAWLLTGPRGTGKATLAWAIARWLLADATSPDLRTDPEAPEARRVSALSEPRLHLVRRPWDEKAGRLSAQITVDEIRKLLSFFHMSAAEGGRRVAIVDAADDMNPAAANALLKVLEEPPAGAVILLIAHQPAGLLPTIRSRCRTLRLSPLNPAQMGGILGDLGIHEDAEPLAELSGGSVGEALRLAGQDGLDRYQQLVDLFATLPRFDRMAAAKFAEGAAGRATAEGDPFDLTITILDRFLSRLARAGLMGAPLIQAARGEAALMARLAPDDLAARAWAETQAHLSARARTGRAVNLDPAALVMDMVLGLAQLPPARSAPPGKG</sequence>
<dbReference type="SMART" id="SM00382">
    <property type="entry name" value="AAA"/>
    <property type="match status" value="1"/>
</dbReference>
<dbReference type="NCBIfam" id="NF005677">
    <property type="entry name" value="PRK07471.1"/>
    <property type="match status" value="1"/>
</dbReference>
<accession>A0A1G5CES7</accession>
<name>A0A1G5CES7_9RHOB</name>
<protein>
    <submittedName>
        <fullName evidence="3">DNA polymerase-3 subunit delta</fullName>
    </submittedName>
</protein>
<dbReference type="PANTHER" id="PTHR11669">
    <property type="entry name" value="REPLICATION FACTOR C / DNA POLYMERASE III GAMMA-TAU SUBUNIT"/>
    <property type="match status" value="1"/>
</dbReference>
<organism evidence="3 4">
    <name type="scientific">Paracoccus tibetensis</name>
    <dbReference type="NCBI Taxonomy" id="336292"/>
    <lineage>
        <taxon>Bacteria</taxon>
        <taxon>Pseudomonadati</taxon>
        <taxon>Pseudomonadota</taxon>
        <taxon>Alphaproteobacteria</taxon>
        <taxon>Rhodobacterales</taxon>
        <taxon>Paracoccaceae</taxon>
        <taxon>Paracoccus</taxon>
    </lineage>
</organism>
<dbReference type="InterPro" id="IPR027417">
    <property type="entry name" value="P-loop_NTPase"/>
</dbReference>
<evidence type="ECO:0000256" key="1">
    <source>
        <dbReference type="SAM" id="MobiDB-lite"/>
    </source>
</evidence>
<dbReference type="SUPFAM" id="SSF52540">
    <property type="entry name" value="P-loop containing nucleoside triphosphate hydrolases"/>
    <property type="match status" value="1"/>
</dbReference>
<feature type="region of interest" description="Disordered" evidence="1">
    <location>
        <begin position="1"/>
        <end position="24"/>
    </location>
</feature>
<evidence type="ECO:0000313" key="3">
    <source>
        <dbReference type="EMBL" id="SCY00804.1"/>
    </source>
</evidence>
<evidence type="ECO:0000313" key="4">
    <source>
        <dbReference type="Proteomes" id="UP000199502"/>
    </source>
</evidence>
<dbReference type="OrthoDB" id="9811073at2"/>
<dbReference type="InterPro" id="IPR050238">
    <property type="entry name" value="DNA_Rep/Repair_Clamp_Loader"/>
</dbReference>
<dbReference type="RefSeq" id="WP_090739962.1">
    <property type="nucleotide sequence ID" value="NZ_FMVT01000001.1"/>
</dbReference>
<keyword evidence="4" id="KW-1185">Reference proteome</keyword>
<dbReference type="PANTHER" id="PTHR11669:SF8">
    <property type="entry name" value="DNA POLYMERASE III SUBUNIT DELTA"/>
    <property type="match status" value="1"/>
</dbReference>
<dbReference type="Proteomes" id="UP000199502">
    <property type="component" value="Unassembled WGS sequence"/>
</dbReference>
<evidence type="ECO:0000259" key="2">
    <source>
        <dbReference type="SMART" id="SM00382"/>
    </source>
</evidence>
<feature type="domain" description="AAA+ ATPase" evidence="2">
    <location>
        <begin position="45"/>
        <end position="196"/>
    </location>
</feature>
<dbReference type="Pfam" id="PF13177">
    <property type="entry name" value="DNA_pol3_delta2"/>
    <property type="match status" value="1"/>
</dbReference>
<reference evidence="3 4" key="1">
    <citation type="submission" date="2016-10" db="EMBL/GenBank/DDBJ databases">
        <authorList>
            <person name="de Groot N.N."/>
        </authorList>
    </citation>
    <scope>NUCLEOTIDE SEQUENCE [LARGE SCALE GENOMIC DNA]</scope>
    <source>
        <strain evidence="3 4">CGMCC 1.8925</strain>
    </source>
</reference>
<dbReference type="Gene3D" id="3.40.50.300">
    <property type="entry name" value="P-loop containing nucleotide triphosphate hydrolases"/>
    <property type="match status" value="1"/>
</dbReference>
<dbReference type="GO" id="GO:0009360">
    <property type="term" value="C:DNA polymerase III complex"/>
    <property type="evidence" value="ECO:0007669"/>
    <property type="project" value="TreeGrafter"/>
</dbReference>
<dbReference type="STRING" id="336292.SAMN05660710_00532"/>
<gene>
    <name evidence="3" type="ORF">SAMN05660710_00532</name>
</gene>